<feature type="non-terminal residue" evidence="1">
    <location>
        <position position="65"/>
    </location>
</feature>
<dbReference type="EMBL" id="JAHRIP010031257">
    <property type="protein sequence ID" value="MEQ2292949.1"/>
    <property type="molecule type" value="Genomic_DNA"/>
</dbReference>
<organism evidence="1 2">
    <name type="scientific">Ameca splendens</name>
    <dbReference type="NCBI Taxonomy" id="208324"/>
    <lineage>
        <taxon>Eukaryota</taxon>
        <taxon>Metazoa</taxon>
        <taxon>Chordata</taxon>
        <taxon>Craniata</taxon>
        <taxon>Vertebrata</taxon>
        <taxon>Euteleostomi</taxon>
        <taxon>Actinopterygii</taxon>
        <taxon>Neopterygii</taxon>
        <taxon>Teleostei</taxon>
        <taxon>Neoteleostei</taxon>
        <taxon>Acanthomorphata</taxon>
        <taxon>Ovalentaria</taxon>
        <taxon>Atherinomorphae</taxon>
        <taxon>Cyprinodontiformes</taxon>
        <taxon>Goodeidae</taxon>
        <taxon>Ameca</taxon>
    </lineage>
</organism>
<evidence type="ECO:0000313" key="1">
    <source>
        <dbReference type="EMBL" id="MEQ2292949.1"/>
    </source>
</evidence>
<proteinExistence type="predicted"/>
<evidence type="ECO:0000313" key="2">
    <source>
        <dbReference type="Proteomes" id="UP001469553"/>
    </source>
</evidence>
<accession>A0ABV0YGI0</accession>
<keyword evidence="2" id="KW-1185">Reference proteome</keyword>
<gene>
    <name evidence="1" type="ORF">AMECASPLE_028049</name>
</gene>
<name>A0ABV0YGI0_9TELE</name>
<dbReference type="Proteomes" id="UP001469553">
    <property type="component" value="Unassembled WGS sequence"/>
</dbReference>
<reference evidence="1 2" key="1">
    <citation type="submission" date="2021-06" db="EMBL/GenBank/DDBJ databases">
        <authorList>
            <person name="Palmer J.M."/>
        </authorList>
    </citation>
    <scope>NUCLEOTIDE SEQUENCE [LARGE SCALE GENOMIC DNA]</scope>
    <source>
        <strain evidence="1 2">AS_MEX2019</strain>
        <tissue evidence="1">Muscle</tissue>
    </source>
</reference>
<protein>
    <recommendedName>
        <fullName evidence="3">Galectin</fullName>
    </recommendedName>
</protein>
<sequence>MIPGGPCYLHEFVTPFNLTVKFRRLTANKEINSISPTVHFVCRDSYLGRDVDCVTNKGSWGQVAG</sequence>
<comment type="caution">
    <text evidence="1">The sequence shown here is derived from an EMBL/GenBank/DDBJ whole genome shotgun (WGS) entry which is preliminary data.</text>
</comment>
<evidence type="ECO:0008006" key="3">
    <source>
        <dbReference type="Google" id="ProtNLM"/>
    </source>
</evidence>